<evidence type="ECO:0000259" key="1">
    <source>
        <dbReference type="Pfam" id="PF00004"/>
    </source>
</evidence>
<comment type="caution">
    <text evidence="2">The sequence shown here is derived from an EMBL/GenBank/DDBJ whole genome shotgun (WGS) entry which is preliminary data.</text>
</comment>
<dbReference type="GO" id="GO:0005524">
    <property type="term" value="F:ATP binding"/>
    <property type="evidence" value="ECO:0007669"/>
    <property type="project" value="InterPro"/>
</dbReference>
<dbReference type="Proteomes" id="UP001211907">
    <property type="component" value="Unassembled WGS sequence"/>
</dbReference>
<protein>
    <recommendedName>
        <fullName evidence="1">ATPase AAA-type core domain-containing protein</fullName>
    </recommendedName>
</protein>
<sequence length="490" mass="54900">MMFTIGRTSIASRRILHYRLSFVAVTNINSCTPTSVTTRSFQSSVATGNELPLQSLRNLLVLSKDTERKEQQKTDDGRLSDSVIAIDSRWIDRTRSILCCVPKLEEYKSKLTERRHQRMLEFMTSERPYICGSLDNVVKNTEKYNNSSLVFNGEIYHSDISEDIRKNLLQGPVLRYGILTGPAGSGKSRLIRTLAEKESHYAVLSMGLISGVKSLVDALSEEIGYDFDDWTERMLQGYLFNGEAVKFPTQLDKLAFLLDEFEESCWTLKFDAKTGAKANRPILVLDDIDSLNLQDDETRQAVRLLFNAATKWAREDTALVVFTTSRAALDRNGEIARLIKPEVLKLAKVYEVGALSPTDADRFLRDKLNFSSAIDRSKIRSVAGTNLFDLIKICDEIVKTRASVDSILLKQLSESITDIQKSLNDTAQIVGESKMRSVVHWLDKIADIPATESSSLSTLSQDASYLEAVKFLTEKGLVGNNGLFVSEMVS</sequence>
<feature type="domain" description="ATPase AAA-type core" evidence="1">
    <location>
        <begin position="178"/>
        <end position="326"/>
    </location>
</feature>
<accession>A0AAD5XHS4</accession>
<name>A0AAD5XHS4_9FUNG</name>
<dbReference type="AlphaFoldDB" id="A0AAD5XHS4"/>
<dbReference type="Pfam" id="PF00004">
    <property type="entry name" value="AAA"/>
    <property type="match status" value="1"/>
</dbReference>
<keyword evidence="3" id="KW-1185">Reference proteome</keyword>
<dbReference type="InterPro" id="IPR027417">
    <property type="entry name" value="P-loop_NTPase"/>
</dbReference>
<dbReference type="SUPFAM" id="SSF52540">
    <property type="entry name" value="P-loop containing nucleoside triphosphate hydrolases"/>
    <property type="match status" value="1"/>
</dbReference>
<evidence type="ECO:0000313" key="2">
    <source>
        <dbReference type="EMBL" id="KAJ3128550.1"/>
    </source>
</evidence>
<reference evidence="2" key="1">
    <citation type="submission" date="2020-05" db="EMBL/GenBank/DDBJ databases">
        <title>Phylogenomic resolution of chytrid fungi.</title>
        <authorList>
            <person name="Stajich J.E."/>
            <person name="Amses K."/>
            <person name="Simmons R."/>
            <person name="Seto K."/>
            <person name="Myers J."/>
            <person name="Bonds A."/>
            <person name="Quandt C.A."/>
            <person name="Barry K."/>
            <person name="Liu P."/>
            <person name="Grigoriev I."/>
            <person name="Longcore J.E."/>
            <person name="James T.Y."/>
        </authorList>
    </citation>
    <scope>NUCLEOTIDE SEQUENCE</scope>
    <source>
        <strain evidence="2">JEL0513</strain>
    </source>
</reference>
<dbReference type="InterPro" id="IPR003959">
    <property type="entry name" value="ATPase_AAA_core"/>
</dbReference>
<evidence type="ECO:0000313" key="3">
    <source>
        <dbReference type="Proteomes" id="UP001211907"/>
    </source>
</evidence>
<dbReference type="EMBL" id="JADGJH010000460">
    <property type="protein sequence ID" value="KAJ3128550.1"/>
    <property type="molecule type" value="Genomic_DNA"/>
</dbReference>
<proteinExistence type="predicted"/>
<dbReference type="GO" id="GO:0016887">
    <property type="term" value="F:ATP hydrolysis activity"/>
    <property type="evidence" value="ECO:0007669"/>
    <property type="project" value="InterPro"/>
</dbReference>
<organism evidence="2 3">
    <name type="scientific">Physocladia obscura</name>
    <dbReference type="NCBI Taxonomy" id="109957"/>
    <lineage>
        <taxon>Eukaryota</taxon>
        <taxon>Fungi</taxon>
        <taxon>Fungi incertae sedis</taxon>
        <taxon>Chytridiomycota</taxon>
        <taxon>Chytridiomycota incertae sedis</taxon>
        <taxon>Chytridiomycetes</taxon>
        <taxon>Chytridiales</taxon>
        <taxon>Chytriomycetaceae</taxon>
        <taxon>Physocladia</taxon>
    </lineage>
</organism>
<dbReference type="Gene3D" id="3.40.50.300">
    <property type="entry name" value="P-loop containing nucleotide triphosphate hydrolases"/>
    <property type="match status" value="1"/>
</dbReference>
<gene>
    <name evidence="2" type="ORF">HK100_009126</name>
</gene>